<dbReference type="KEGG" id="mlr:MELLADRAFT_91150"/>
<evidence type="ECO:0000313" key="3">
    <source>
        <dbReference type="Proteomes" id="UP000001072"/>
    </source>
</evidence>
<keyword evidence="1" id="KW-0812">Transmembrane</keyword>
<dbReference type="Proteomes" id="UP000001072">
    <property type="component" value="Unassembled WGS sequence"/>
</dbReference>
<dbReference type="HOGENOM" id="CLU_2334037_0_0_1"/>
<evidence type="ECO:0000256" key="1">
    <source>
        <dbReference type="SAM" id="Phobius"/>
    </source>
</evidence>
<name>F4RY01_MELLP</name>
<dbReference type="RefSeq" id="XP_007414131.1">
    <property type="nucleotide sequence ID" value="XM_007414069.1"/>
</dbReference>
<organism evidence="3">
    <name type="scientific">Melampsora larici-populina (strain 98AG31 / pathotype 3-4-7)</name>
    <name type="common">Poplar leaf rust fungus</name>
    <dbReference type="NCBI Taxonomy" id="747676"/>
    <lineage>
        <taxon>Eukaryota</taxon>
        <taxon>Fungi</taxon>
        <taxon>Dikarya</taxon>
        <taxon>Basidiomycota</taxon>
        <taxon>Pucciniomycotina</taxon>
        <taxon>Pucciniomycetes</taxon>
        <taxon>Pucciniales</taxon>
        <taxon>Melampsoraceae</taxon>
        <taxon>Melampsora</taxon>
    </lineage>
</organism>
<dbReference type="AlphaFoldDB" id="F4RY01"/>
<evidence type="ECO:0000313" key="2">
    <source>
        <dbReference type="EMBL" id="EGG02729.1"/>
    </source>
</evidence>
<proteinExistence type="predicted"/>
<dbReference type="InParanoid" id="F4RY01"/>
<dbReference type="VEuPathDB" id="FungiDB:MELLADRAFT_91150"/>
<gene>
    <name evidence="2" type="ORF">MELLADRAFT_91150</name>
</gene>
<protein>
    <submittedName>
        <fullName evidence="2">Uncharacterized protein</fullName>
    </submittedName>
</protein>
<keyword evidence="1" id="KW-1133">Transmembrane helix</keyword>
<keyword evidence="1" id="KW-0472">Membrane</keyword>
<feature type="transmembrane region" description="Helical" evidence="1">
    <location>
        <begin position="27"/>
        <end position="48"/>
    </location>
</feature>
<accession>F4RY01</accession>
<keyword evidence="3" id="KW-1185">Reference proteome</keyword>
<dbReference type="EMBL" id="GL883129">
    <property type="protein sequence ID" value="EGG02729.1"/>
    <property type="molecule type" value="Genomic_DNA"/>
</dbReference>
<sequence>MDSPVITQHPLDAFLMIKINSNMRMDYVAVMVAMMSSLSCLRGFWLLFCSQLDHSSPRPKPVHGRGQPTLRDLSRYNNCSTADIPFQIDVNSFNERPL</sequence>
<dbReference type="GeneID" id="18935807"/>
<reference evidence="3" key="1">
    <citation type="journal article" date="2011" name="Proc. Natl. Acad. Sci. U.S.A.">
        <title>Obligate biotrophy features unraveled by the genomic analysis of rust fungi.</title>
        <authorList>
            <person name="Duplessis S."/>
            <person name="Cuomo C.A."/>
            <person name="Lin Y.-C."/>
            <person name="Aerts A."/>
            <person name="Tisserant E."/>
            <person name="Veneault-Fourrey C."/>
            <person name="Joly D.L."/>
            <person name="Hacquard S."/>
            <person name="Amselem J."/>
            <person name="Cantarel B.L."/>
            <person name="Chiu R."/>
            <person name="Coutinho P.M."/>
            <person name="Feau N."/>
            <person name="Field M."/>
            <person name="Frey P."/>
            <person name="Gelhaye E."/>
            <person name="Goldberg J."/>
            <person name="Grabherr M.G."/>
            <person name="Kodira C.D."/>
            <person name="Kohler A."/>
            <person name="Kuees U."/>
            <person name="Lindquist E.A."/>
            <person name="Lucas S.M."/>
            <person name="Mago R."/>
            <person name="Mauceli E."/>
            <person name="Morin E."/>
            <person name="Murat C."/>
            <person name="Pangilinan J.L."/>
            <person name="Park R."/>
            <person name="Pearson M."/>
            <person name="Quesneville H."/>
            <person name="Rouhier N."/>
            <person name="Sakthikumar S."/>
            <person name="Salamov A.A."/>
            <person name="Schmutz J."/>
            <person name="Selles B."/>
            <person name="Shapiro H."/>
            <person name="Tanguay P."/>
            <person name="Tuskan G.A."/>
            <person name="Henrissat B."/>
            <person name="Van de Peer Y."/>
            <person name="Rouze P."/>
            <person name="Ellis J.G."/>
            <person name="Dodds P.N."/>
            <person name="Schein J.E."/>
            <person name="Zhong S."/>
            <person name="Hamelin R.C."/>
            <person name="Grigoriev I.V."/>
            <person name="Szabo L.J."/>
            <person name="Martin F."/>
        </authorList>
    </citation>
    <scope>NUCLEOTIDE SEQUENCE [LARGE SCALE GENOMIC DNA]</scope>
    <source>
        <strain evidence="3">98AG31 / pathotype 3-4-7</strain>
    </source>
</reference>